<sequence>MDWGLPICCVFLSWVWEAPARSGDHGLLPVPFRWHGFLFLGLEGREKRGDGARRLVCSFLRCGGWAVDLSFCFFSMEGSL</sequence>
<dbReference type="AlphaFoldDB" id="A0AAE0LS20"/>
<evidence type="ECO:0000256" key="1">
    <source>
        <dbReference type="SAM" id="SignalP"/>
    </source>
</evidence>
<evidence type="ECO:0008006" key="4">
    <source>
        <dbReference type="Google" id="ProtNLM"/>
    </source>
</evidence>
<dbReference type="EMBL" id="JAUEPN010000005">
    <property type="protein sequence ID" value="KAK3294754.1"/>
    <property type="molecule type" value="Genomic_DNA"/>
</dbReference>
<protein>
    <recommendedName>
        <fullName evidence="4">Secreted protein</fullName>
    </recommendedName>
</protein>
<accession>A0AAE0LS20</accession>
<reference evidence="2" key="2">
    <citation type="submission" date="2023-06" db="EMBL/GenBank/DDBJ databases">
        <authorList>
            <consortium name="Lawrence Berkeley National Laboratory"/>
            <person name="Haridas S."/>
            <person name="Hensen N."/>
            <person name="Bonometti L."/>
            <person name="Westerberg I."/>
            <person name="Brannstrom I.O."/>
            <person name="Guillou S."/>
            <person name="Cros-Aarteil S."/>
            <person name="Calhoun S."/>
            <person name="Kuo A."/>
            <person name="Mondo S."/>
            <person name="Pangilinan J."/>
            <person name="Riley R."/>
            <person name="Labutti K."/>
            <person name="Andreopoulos B."/>
            <person name="Lipzen A."/>
            <person name="Chen C."/>
            <person name="Yanf M."/>
            <person name="Daum C."/>
            <person name="Ng V."/>
            <person name="Clum A."/>
            <person name="Steindorff A."/>
            <person name="Ohm R."/>
            <person name="Martin F."/>
            <person name="Silar P."/>
            <person name="Natvig D."/>
            <person name="Lalanne C."/>
            <person name="Gautier V."/>
            <person name="Ament-Velasquez S.L."/>
            <person name="Kruys A."/>
            <person name="Hutchinson M.I."/>
            <person name="Powell A.J."/>
            <person name="Barry K."/>
            <person name="Miller A.N."/>
            <person name="Grigoriev I.V."/>
            <person name="Debuchy R."/>
            <person name="Gladieux P."/>
            <person name="Thoren M.H."/>
            <person name="Johannesson H."/>
        </authorList>
    </citation>
    <scope>NUCLEOTIDE SEQUENCE</scope>
    <source>
        <strain evidence="2">CBS 168.71</strain>
    </source>
</reference>
<dbReference type="Proteomes" id="UP001278766">
    <property type="component" value="Unassembled WGS sequence"/>
</dbReference>
<dbReference type="RefSeq" id="XP_062658268.1">
    <property type="nucleotide sequence ID" value="XM_062804163.1"/>
</dbReference>
<organism evidence="2 3">
    <name type="scientific">Chaetomium fimeti</name>
    <dbReference type="NCBI Taxonomy" id="1854472"/>
    <lineage>
        <taxon>Eukaryota</taxon>
        <taxon>Fungi</taxon>
        <taxon>Dikarya</taxon>
        <taxon>Ascomycota</taxon>
        <taxon>Pezizomycotina</taxon>
        <taxon>Sordariomycetes</taxon>
        <taxon>Sordariomycetidae</taxon>
        <taxon>Sordariales</taxon>
        <taxon>Chaetomiaceae</taxon>
        <taxon>Chaetomium</taxon>
    </lineage>
</organism>
<reference evidence="2" key="1">
    <citation type="journal article" date="2023" name="Mol. Phylogenet. Evol.">
        <title>Genome-scale phylogeny and comparative genomics of the fungal order Sordariales.</title>
        <authorList>
            <person name="Hensen N."/>
            <person name="Bonometti L."/>
            <person name="Westerberg I."/>
            <person name="Brannstrom I.O."/>
            <person name="Guillou S."/>
            <person name="Cros-Aarteil S."/>
            <person name="Calhoun S."/>
            <person name="Haridas S."/>
            <person name="Kuo A."/>
            <person name="Mondo S."/>
            <person name="Pangilinan J."/>
            <person name="Riley R."/>
            <person name="LaButti K."/>
            <person name="Andreopoulos B."/>
            <person name="Lipzen A."/>
            <person name="Chen C."/>
            <person name="Yan M."/>
            <person name="Daum C."/>
            <person name="Ng V."/>
            <person name="Clum A."/>
            <person name="Steindorff A."/>
            <person name="Ohm R.A."/>
            <person name="Martin F."/>
            <person name="Silar P."/>
            <person name="Natvig D.O."/>
            <person name="Lalanne C."/>
            <person name="Gautier V."/>
            <person name="Ament-Velasquez S.L."/>
            <person name="Kruys A."/>
            <person name="Hutchinson M.I."/>
            <person name="Powell A.J."/>
            <person name="Barry K."/>
            <person name="Miller A.N."/>
            <person name="Grigoriev I.V."/>
            <person name="Debuchy R."/>
            <person name="Gladieux P."/>
            <person name="Hiltunen Thoren M."/>
            <person name="Johannesson H."/>
        </authorList>
    </citation>
    <scope>NUCLEOTIDE SEQUENCE</scope>
    <source>
        <strain evidence="2">CBS 168.71</strain>
    </source>
</reference>
<keyword evidence="3" id="KW-1185">Reference proteome</keyword>
<evidence type="ECO:0000313" key="2">
    <source>
        <dbReference type="EMBL" id="KAK3294754.1"/>
    </source>
</evidence>
<gene>
    <name evidence="2" type="ORF">B0H64DRAFT_401482</name>
</gene>
<comment type="caution">
    <text evidence="2">The sequence shown here is derived from an EMBL/GenBank/DDBJ whole genome shotgun (WGS) entry which is preliminary data.</text>
</comment>
<proteinExistence type="predicted"/>
<name>A0AAE0LS20_9PEZI</name>
<evidence type="ECO:0000313" key="3">
    <source>
        <dbReference type="Proteomes" id="UP001278766"/>
    </source>
</evidence>
<feature type="signal peptide" evidence="1">
    <location>
        <begin position="1"/>
        <end position="20"/>
    </location>
</feature>
<feature type="chain" id="PRO_5042005402" description="Secreted protein" evidence="1">
    <location>
        <begin position="21"/>
        <end position="80"/>
    </location>
</feature>
<dbReference type="GeneID" id="87841111"/>
<keyword evidence="1" id="KW-0732">Signal</keyword>